<dbReference type="GO" id="GO:0000166">
    <property type="term" value="F:nucleotide binding"/>
    <property type="evidence" value="ECO:0007669"/>
    <property type="project" value="UniProtKB-KW"/>
</dbReference>
<keyword evidence="3" id="KW-0732">Signal</keyword>
<dbReference type="AlphaFoldDB" id="A0AAW1K240"/>
<feature type="domain" description="5'-Nucleotidase C-terminal" evidence="8">
    <location>
        <begin position="328"/>
        <end position="500"/>
    </location>
</feature>
<dbReference type="EMBL" id="JASPKY010000283">
    <property type="protein sequence ID" value="KAK9711181.1"/>
    <property type="molecule type" value="Genomic_DNA"/>
</dbReference>
<dbReference type="SUPFAM" id="SSF55816">
    <property type="entry name" value="5'-nucleotidase (syn. UDP-sugar hydrolase), C-terminal domain"/>
    <property type="match status" value="1"/>
</dbReference>
<dbReference type="GO" id="GO:0005886">
    <property type="term" value="C:plasma membrane"/>
    <property type="evidence" value="ECO:0007669"/>
    <property type="project" value="TreeGrafter"/>
</dbReference>
<dbReference type="InterPro" id="IPR036907">
    <property type="entry name" value="5'-Nucleotdase_C_sf"/>
</dbReference>
<dbReference type="Pfam" id="PF00149">
    <property type="entry name" value="Metallophos"/>
    <property type="match status" value="1"/>
</dbReference>
<keyword evidence="10" id="KW-1185">Reference proteome</keyword>
<dbReference type="PRINTS" id="PR01607">
    <property type="entry name" value="APYRASEFAMLY"/>
</dbReference>
<dbReference type="InterPro" id="IPR006179">
    <property type="entry name" value="5_nucleotidase/apyrase"/>
</dbReference>
<evidence type="ECO:0000256" key="4">
    <source>
        <dbReference type="ARBA" id="ARBA00022741"/>
    </source>
</evidence>
<dbReference type="Pfam" id="PF02872">
    <property type="entry name" value="5_nucleotid_C"/>
    <property type="match status" value="1"/>
</dbReference>
<evidence type="ECO:0000256" key="3">
    <source>
        <dbReference type="ARBA" id="ARBA00022729"/>
    </source>
</evidence>
<dbReference type="Gene3D" id="3.90.780.10">
    <property type="entry name" value="5'-Nucleotidase, C-terminal domain"/>
    <property type="match status" value="1"/>
</dbReference>
<evidence type="ECO:0000256" key="2">
    <source>
        <dbReference type="ARBA" id="ARBA00022723"/>
    </source>
</evidence>
<keyword evidence="4 6" id="KW-0547">Nucleotide-binding</keyword>
<dbReference type="FunFam" id="3.90.780.10:FF:000001">
    <property type="entry name" value="NT5E isoform 3"/>
    <property type="match status" value="1"/>
</dbReference>
<name>A0AAW1K240_POPJA</name>
<evidence type="ECO:0000256" key="5">
    <source>
        <dbReference type="ARBA" id="ARBA00022801"/>
    </source>
</evidence>
<dbReference type="PANTHER" id="PTHR11575:SF32">
    <property type="entry name" value="APYRASE-LIKE PROTEIN"/>
    <property type="match status" value="1"/>
</dbReference>
<reference evidence="9 10" key="1">
    <citation type="journal article" date="2024" name="BMC Genomics">
        <title>De novo assembly and annotation of Popillia japonica's genome with initial clues to its potential as an invasive pest.</title>
        <authorList>
            <person name="Cucini C."/>
            <person name="Boschi S."/>
            <person name="Funari R."/>
            <person name="Cardaioli E."/>
            <person name="Iannotti N."/>
            <person name="Marturano G."/>
            <person name="Paoli F."/>
            <person name="Bruttini M."/>
            <person name="Carapelli A."/>
            <person name="Frati F."/>
            <person name="Nardi F."/>
        </authorList>
    </citation>
    <scope>NUCLEOTIDE SEQUENCE [LARGE SCALE GENOMIC DNA]</scope>
    <source>
        <strain evidence="9">DMR45628</strain>
    </source>
</reference>
<protein>
    <submittedName>
        <fullName evidence="9">5prime-nucleotidase, C-terminal domain</fullName>
    </submittedName>
</protein>
<dbReference type="PANTHER" id="PTHR11575">
    <property type="entry name" value="5'-NUCLEOTIDASE-RELATED"/>
    <property type="match status" value="1"/>
</dbReference>
<evidence type="ECO:0000256" key="1">
    <source>
        <dbReference type="ARBA" id="ARBA00006654"/>
    </source>
</evidence>
<dbReference type="Proteomes" id="UP001458880">
    <property type="component" value="Unassembled WGS sequence"/>
</dbReference>
<dbReference type="GO" id="GO:0046872">
    <property type="term" value="F:metal ion binding"/>
    <property type="evidence" value="ECO:0007669"/>
    <property type="project" value="UniProtKB-KW"/>
</dbReference>
<feature type="domain" description="Calcineurin-like phosphoesterase" evidence="7">
    <location>
        <begin position="36"/>
        <end position="236"/>
    </location>
</feature>
<comment type="caution">
    <text evidence="9">The sequence shown here is derived from an EMBL/GenBank/DDBJ whole genome shotgun (WGS) entry which is preliminary data.</text>
</comment>
<comment type="similarity">
    <text evidence="1 6">Belongs to the 5'-nucleotidase family.</text>
</comment>
<dbReference type="CDD" id="cd07409">
    <property type="entry name" value="MPP_CD73_N"/>
    <property type="match status" value="1"/>
</dbReference>
<evidence type="ECO:0000259" key="7">
    <source>
        <dbReference type="Pfam" id="PF00149"/>
    </source>
</evidence>
<evidence type="ECO:0000313" key="9">
    <source>
        <dbReference type="EMBL" id="KAK9711181.1"/>
    </source>
</evidence>
<keyword evidence="5 6" id="KW-0378">Hydrolase</keyword>
<dbReference type="Gene3D" id="3.60.21.10">
    <property type="match status" value="1"/>
</dbReference>
<dbReference type="InterPro" id="IPR029052">
    <property type="entry name" value="Metallo-depent_PP-like"/>
</dbReference>
<evidence type="ECO:0000256" key="6">
    <source>
        <dbReference type="RuleBase" id="RU362119"/>
    </source>
</evidence>
<dbReference type="FunFam" id="3.60.21.10:FF:000020">
    <property type="entry name" value="NT5E isoform 4"/>
    <property type="match status" value="1"/>
</dbReference>
<accession>A0AAW1K240</accession>
<keyword evidence="2" id="KW-0479">Metal-binding</keyword>
<evidence type="ECO:0000313" key="10">
    <source>
        <dbReference type="Proteomes" id="UP001458880"/>
    </source>
</evidence>
<dbReference type="InterPro" id="IPR008334">
    <property type="entry name" value="5'-Nucleotdase_C"/>
</dbReference>
<evidence type="ECO:0000259" key="8">
    <source>
        <dbReference type="Pfam" id="PF02872"/>
    </source>
</evidence>
<organism evidence="9 10">
    <name type="scientific">Popillia japonica</name>
    <name type="common">Japanese beetle</name>
    <dbReference type="NCBI Taxonomy" id="7064"/>
    <lineage>
        <taxon>Eukaryota</taxon>
        <taxon>Metazoa</taxon>
        <taxon>Ecdysozoa</taxon>
        <taxon>Arthropoda</taxon>
        <taxon>Hexapoda</taxon>
        <taxon>Insecta</taxon>
        <taxon>Pterygota</taxon>
        <taxon>Neoptera</taxon>
        <taxon>Endopterygota</taxon>
        <taxon>Coleoptera</taxon>
        <taxon>Polyphaga</taxon>
        <taxon>Scarabaeiformia</taxon>
        <taxon>Scarabaeidae</taxon>
        <taxon>Rutelinae</taxon>
        <taxon>Popillia</taxon>
    </lineage>
</organism>
<sequence length="548" mass="60042">MKPLNIGLIVVGCLVILSGVVVAAVLLTRSDNLELSIIHLNDFHARFEETNLDSGICKEDEECIGGFSRVYTAVRELLNERPNAIFLNAGDNYQGTLWYNLFRWNVTQLFLNMLPTDALTLGNHEFDHGIEVANIDDSLEPTMQGLYEKSTIIERDGRKIGIVGVMLSTTNLIAATENLRFLDESASVNAEARRLLDEEGVFTVIVLSHSGYDVDQRIAANATSGISVIVGAHSHTLLYTGTPPLGSAYGEYPTVVYNPSNERVLIVQASAYTKYLGNLSVEYDGNGKLITWDGNPIYLDQSVPQDPYINELLEPYRLVVEEVGNTPLGTSKVHLNQTNCRYSECNLGNFMTDAMVAYYANNSTEDTWTKAAIGMVNAGGIRTSIGAGVITYNDLATSSPFGNTVDYAEIQGKDLKDLIETAASPYSSSRVTADVNLLQVSGIRFIIDLSRPLGSRVVSLKVRCHKCKVPAYSDIDLEAYYPIAVLSFLLTGGDGFSAFANVINHEEGPIDTDVYTAYIEQQSPVIAGLDERIQIISDTEVRVVYHAN</sequence>
<proteinExistence type="inferred from homology"/>
<dbReference type="SUPFAM" id="SSF56300">
    <property type="entry name" value="Metallo-dependent phosphatases"/>
    <property type="match status" value="1"/>
</dbReference>
<dbReference type="InterPro" id="IPR004843">
    <property type="entry name" value="Calcineurin-like_PHP"/>
</dbReference>
<dbReference type="GO" id="GO:0008253">
    <property type="term" value="F:5'-nucleotidase activity"/>
    <property type="evidence" value="ECO:0007669"/>
    <property type="project" value="TreeGrafter"/>
</dbReference>
<gene>
    <name evidence="9" type="ORF">QE152_g25581</name>
</gene>
<dbReference type="GO" id="GO:0006196">
    <property type="term" value="P:AMP catabolic process"/>
    <property type="evidence" value="ECO:0007669"/>
    <property type="project" value="TreeGrafter"/>
</dbReference>